<dbReference type="HOGENOM" id="CLU_031397_3_2_10"/>
<dbReference type="EMBL" id="CP001397">
    <property type="protein sequence ID" value="AGC75516.1"/>
    <property type="molecule type" value="Genomic_DNA"/>
</dbReference>
<evidence type="ECO:0000313" key="14">
    <source>
        <dbReference type="EMBL" id="AGC75516.1"/>
    </source>
</evidence>
<dbReference type="STRING" id="592029.DDD_0389"/>
<dbReference type="PATRIC" id="fig|592029.3.peg.387"/>
<reference evidence="14 15" key="1">
    <citation type="journal article" date="2013" name="Genome Biol. Evol.">
        <title>Genomic makeup of the marine flavobacterium Nonlabens (Donghaeana) dokdonensis DSW-6 and identification of a novel class of rhodopsins.</title>
        <authorList>
            <person name="Kwon S.K."/>
            <person name="Kim B.K."/>
            <person name="Song J.Y."/>
            <person name="Kwak M.J."/>
            <person name="Lee C.H."/>
            <person name="Yoon J.H."/>
            <person name="Oh T.K."/>
            <person name="Kim J.F."/>
        </authorList>
    </citation>
    <scope>NUCLEOTIDE SEQUENCE [LARGE SCALE GENOMIC DNA]</scope>
    <source>
        <strain evidence="15">DSM 17205 / KCTC 12402 / DSW-6</strain>
    </source>
</reference>
<comment type="subcellular location">
    <subcellularLocation>
        <location evidence="1">Cytoplasm</location>
    </subcellularLocation>
</comment>
<dbReference type="GO" id="GO:0006450">
    <property type="term" value="P:regulation of translational fidelity"/>
    <property type="evidence" value="ECO:0007669"/>
    <property type="project" value="TreeGrafter"/>
</dbReference>
<evidence type="ECO:0000259" key="13">
    <source>
        <dbReference type="PROSITE" id="PS51163"/>
    </source>
</evidence>
<dbReference type="NCBIfam" id="TIGR00057">
    <property type="entry name" value="L-threonylcarbamoyladenylate synthase"/>
    <property type="match status" value="1"/>
</dbReference>
<evidence type="ECO:0000256" key="11">
    <source>
        <dbReference type="ARBA" id="ARBA00048366"/>
    </source>
</evidence>
<dbReference type="GO" id="GO:0000049">
    <property type="term" value="F:tRNA binding"/>
    <property type="evidence" value="ECO:0007669"/>
    <property type="project" value="TreeGrafter"/>
</dbReference>
<evidence type="ECO:0000313" key="15">
    <source>
        <dbReference type="Proteomes" id="UP000011173"/>
    </source>
</evidence>
<feature type="domain" description="YrdC-like" evidence="13">
    <location>
        <begin position="34"/>
        <end position="218"/>
    </location>
</feature>
<dbReference type="PANTHER" id="PTHR17490">
    <property type="entry name" value="SUA5"/>
    <property type="match status" value="1"/>
</dbReference>
<evidence type="ECO:0000256" key="3">
    <source>
        <dbReference type="ARBA" id="ARBA00012584"/>
    </source>
</evidence>
<dbReference type="PANTHER" id="PTHR17490:SF16">
    <property type="entry name" value="THREONYLCARBAMOYL-AMP SYNTHASE"/>
    <property type="match status" value="1"/>
</dbReference>
<dbReference type="EC" id="2.7.7.87" evidence="3"/>
<comment type="similarity">
    <text evidence="2">Belongs to the SUA5 family.</text>
</comment>
<organism evidence="14 15">
    <name type="scientific">Nonlabens dokdonensis (strain DSM 17205 / KCTC 12402 / DSW-6)</name>
    <name type="common">Donghaeana dokdonensis</name>
    <dbReference type="NCBI Taxonomy" id="592029"/>
    <lineage>
        <taxon>Bacteria</taxon>
        <taxon>Pseudomonadati</taxon>
        <taxon>Bacteroidota</taxon>
        <taxon>Flavobacteriia</taxon>
        <taxon>Flavobacteriales</taxon>
        <taxon>Flavobacteriaceae</taxon>
        <taxon>Nonlabens</taxon>
    </lineage>
</organism>
<evidence type="ECO:0000256" key="6">
    <source>
        <dbReference type="ARBA" id="ARBA00022694"/>
    </source>
</evidence>
<evidence type="ECO:0000256" key="9">
    <source>
        <dbReference type="ARBA" id="ARBA00022840"/>
    </source>
</evidence>
<evidence type="ECO:0000256" key="8">
    <source>
        <dbReference type="ARBA" id="ARBA00022741"/>
    </source>
</evidence>
<accession>L7W6U5</accession>
<dbReference type="eggNOG" id="COG0009">
    <property type="taxonomic scope" value="Bacteria"/>
</dbReference>
<dbReference type="GO" id="GO:0003725">
    <property type="term" value="F:double-stranded RNA binding"/>
    <property type="evidence" value="ECO:0007669"/>
    <property type="project" value="InterPro"/>
</dbReference>
<evidence type="ECO:0000256" key="4">
    <source>
        <dbReference type="ARBA" id="ARBA00022490"/>
    </source>
</evidence>
<dbReference type="GO" id="GO:0005524">
    <property type="term" value="F:ATP binding"/>
    <property type="evidence" value="ECO:0007669"/>
    <property type="project" value="UniProtKB-KW"/>
</dbReference>
<evidence type="ECO:0000256" key="5">
    <source>
        <dbReference type="ARBA" id="ARBA00022679"/>
    </source>
</evidence>
<evidence type="ECO:0000256" key="7">
    <source>
        <dbReference type="ARBA" id="ARBA00022695"/>
    </source>
</evidence>
<feature type="region of interest" description="Disordered" evidence="12">
    <location>
        <begin position="1"/>
        <end position="27"/>
    </location>
</feature>
<protein>
    <recommendedName>
        <fullName evidence="10">L-threonylcarbamoyladenylate synthase</fullName>
        <ecNumber evidence="3">2.7.7.87</ecNumber>
    </recommendedName>
    <alternativeName>
        <fullName evidence="10">L-threonylcarbamoyladenylate synthase</fullName>
    </alternativeName>
</protein>
<name>L7W6U5_NONDD</name>
<dbReference type="Gene3D" id="3.90.870.10">
    <property type="entry name" value="DHBP synthase"/>
    <property type="match status" value="1"/>
</dbReference>
<dbReference type="Proteomes" id="UP000011173">
    <property type="component" value="Chromosome"/>
</dbReference>
<keyword evidence="4" id="KW-0963">Cytoplasm</keyword>
<keyword evidence="5" id="KW-0808">Transferase</keyword>
<sequence>MQTMGRSERSRNRRDQVRGRKPSKDKQVTVELPREAINLAVTALKKGDTILYPTDTVYGLGCDASNYEAVQKIYDIKGADKSKSLIVLVDSFQMLEYIVEDVPEMAWEVLKVNKKPLTIIYDRPKNVAENVIAKDNSIAVRVTNDPLCRSIIKKLRKPIVSTSANFHGKETPIHFADISEELKSKVDHIMDLPLVHKNIKPSSIMKISSNGIIKIIRE</sequence>
<dbReference type="InterPro" id="IPR050156">
    <property type="entry name" value="TC-AMP_synthase_SUA5"/>
</dbReference>
<dbReference type="GO" id="GO:0008033">
    <property type="term" value="P:tRNA processing"/>
    <property type="evidence" value="ECO:0007669"/>
    <property type="project" value="UniProtKB-KW"/>
</dbReference>
<dbReference type="KEGG" id="ndo:DDD_0389"/>
<dbReference type="SUPFAM" id="SSF55821">
    <property type="entry name" value="YrdC/RibB"/>
    <property type="match status" value="1"/>
</dbReference>
<dbReference type="Pfam" id="PF01300">
    <property type="entry name" value="Sua5_yciO_yrdC"/>
    <property type="match status" value="1"/>
</dbReference>
<keyword evidence="6" id="KW-0819">tRNA processing</keyword>
<dbReference type="AlphaFoldDB" id="L7W6U5"/>
<gene>
    <name evidence="14" type="ordered locus">DDD_0389</name>
</gene>
<proteinExistence type="inferred from homology"/>
<evidence type="ECO:0000256" key="1">
    <source>
        <dbReference type="ARBA" id="ARBA00004496"/>
    </source>
</evidence>
<dbReference type="PROSITE" id="PS51163">
    <property type="entry name" value="YRDC"/>
    <property type="match status" value="1"/>
</dbReference>
<keyword evidence="8" id="KW-0547">Nucleotide-binding</keyword>
<dbReference type="GO" id="GO:0005737">
    <property type="term" value="C:cytoplasm"/>
    <property type="evidence" value="ECO:0007669"/>
    <property type="project" value="UniProtKB-SubCell"/>
</dbReference>
<dbReference type="InterPro" id="IPR017945">
    <property type="entry name" value="DHBP_synth_RibB-like_a/b_dom"/>
</dbReference>
<dbReference type="InterPro" id="IPR006070">
    <property type="entry name" value="Sua5-like_dom"/>
</dbReference>
<comment type="catalytic activity">
    <reaction evidence="11">
        <text>L-threonine + hydrogencarbonate + ATP = L-threonylcarbamoyladenylate + diphosphate + H2O</text>
        <dbReference type="Rhea" id="RHEA:36407"/>
        <dbReference type="ChEBI" id="CHEBI:15377"/>
        <dbReference type="ChEBI" id="CHEBI:17544"/>
        <dbReference type="ChEBI" id="CHEBI:30616"/>
        <dbReference type="ChEBI" id="CHEBI:33019"/>
        <dbReference type="ChEBI" id="CHEBI:57926"/>
        <dbReference type="ChEBI" id="CHEBI:73682"/>
        <dbReference type="EC" id="2.7.7.87"/>
    </reaction>
</comment>
<evidence type="ECO:0000256" key="2">
    <source>
        <dbReference type="ARBA" id="ARBA00007663"/>
    </source>
</evidence>
<dbReference type="GO" id="GO:0061710">
    <property type="term" value="F:L-threonylcarbamoyladenylate synthase"/>
    <property type="evidence" value="ECO:0007669"/>
    <property type="project" value="UniProtKB-EC"/>
</dbReference>
<keyword evidence="7" id="KW-0548">Nucleotidyltransferase</keyword>
<evidence type="ECO:0000256" key="12">
    <source>
        <dbReference type="SAM" id="MobiDB-lite"/>
    </source>
</evidence>
<evidence type="ECO:0000256" key="10">
    <source>
        <dbReference type="ARBA" id="ARBA00029774"/>
    </source>
</evidence>
<keyword evidence="9" id="KW-0067">ATP-binding</keyword>